<gene>
    <name evidence="3 4" type="primary">LOC119632445</name>
</gene>
<dbReference type="AlphaFoldDB" id="A0A8U0W7U6"/>
<name>A0A8U0W7U6_9MUSC</name>
<accession>A0A8U0W7U6</accession>
<feature type="compositionally biased region" description="Low complexity" evidence="1">
    <location>
        <begin position="29"/>
        <end position="53"/>
    </location>
</feature>
<sequence length="230" mass="24587">MTPDISAAITVKATNAAMPLTMPVTTEAASASASASTPTTTATVSVSTTRRATQVPTSHLLYDNNTTATTARTSSSLSSSSSSSSSSSLSSPSSPSSLQLKSQSTTAVAAAALAIKQTTTIMQRHLLTIENLRDRVRQILKCVINLHIDILVLESSVNQILDDVKDFKADLNECQRLDNIIQTLRDYDGPTIYHEWPFPVVFQGAVEEADLAQNLNKTKNAIMSNSKNVT</sequence>
<evidence type="ECO:0000256" key="1">
    <source>
        <dbReference type="SAM" id="MobiDB-lite"/>
    </source>
</evidence>
<dbReference type="Proteomes" id="UP000092443">
    <property type="component" value="Unplaced"/>
</dbReference>
<evidence type="ECO:0000313" key="3">
    <source>
        <dbReference type="RefSeq" id="XP_037881283.1"/>
    </source>
</evidence>
<reference evidence="3 4" key="1">
    <citation type="submission" date="2025-04" db="UniProtKB">
        <authorList>
            <consortium name="RefSeq"/>
        </authorList>
    </citation>
    <scope>IDENTIFICATION</scope>
    <source>
        <tissue evidence="3 4">Whole body pupa</tissue>
    </source>
</reference>
<evidence type="ECO:0000313" key="4">
    <source>
        <dbReference type="RefSeq" id="XP_037881284.1"/>
    </source>
</evidence>
<evidence type="ECO:0000313" key="2">
    <source>
        <dbReference type="Proteomes" id="UP000092443"/>
    </source>
</evidence>
<organism evidence="2 4">
    <name type="scientific">Glossina fuscipes</name>
    <dbReference type="NCBI Taxonomy" id="7396"/>
    <lineage>
        <taxon>Eukaryota</taxon>
        <taxon>Metazoa</taxon>
        <taxon>Ecdysozoa</taxon>
        <taxon>Arthropoda</taxon>
        <taxon>Hexapoda</taxon>
        <taxon>Insecta</taxon>
        <taxon>Pterygota</taxon>
        <taxon>Neoptera</taxon>
        <taxon>Endopterygota</taxon>
        <taxon>Diptera</taxon>
        <taxon>Brachycera</taxon>
        <taxon>Muscomorpha</taxon>
        <taxon>Hippoboscoidea</taxon>
        <taxon>Glossinidae</taxon>
        <taxon>Glossina</taxon>
    </lineage>
</organism>
<dbReference type="RefSeq" id="XP_037881283.1">
    <property type="nucleotide sequence ID" value="XM_038025355.1"/>
</dbReference>
<dbReference type="GeneID" id="119632445"/>
<protein>
    <submittedName>
        <fullName evidence="3 4">Uncharacterized protein DDB_G0280205 isoform X1</fullName>
    </submittedName>
</protein>
<feature type="region of interest" description="Disordered" evidence="1">
    <location>
        <begin position="29"/>
        <end position="99"/>
    </location>
</feature>
<feature type="compositionally biased region" description="Polar residues" evidence="1">
    <location>
        <begin position="63"/>
        <end position="73"/>
    </location>
</feature>
<dbReference type="KEGG" id="gfs:119632445"/>
<dbReference type="RefSeq" id="XP_037881284.1">
    <property type="nucleotide sequence ID" value="XM_038025356.1"/>
</dbReference>
<feature type="compositionally biased region" description="Low complexity" evidence="1">
    <location>
        <begin position="74"/>
        <end position="99"/>
    </location>
</feature>
<keyword evidence="2" id="KW-1185">Reference proteome</keyword>
<proteinExistence type="predicted"/>